<name>A0A4C1XEI2_EUMVA</name>
<gene>
    <name evidence="2" type="ORF">EVAR_88386_1</name>
</gene>
<organism evidence="2 3">
    <name type="scientific">Eumeta variegata</name>
    <name type="common">Bagworm moth</name>
    <name type="synonym">Eumeta japonica</name>
    <dbReference type="NCBI Taxonomy" id="151549"/>
    <lineage>
        <taxon>Eukaryota</taxon>
        <taxon>Metazoa</taxon>
        <taxon>Ecdysozoa</taxon>
        <taxon>Arthropoda</taxon>
        <taxon>Hexapoda</taxon>
        <taxon>Insecta</taxon>
        <taxon>Pterygota</taxon>
        <taxon>Neoptera</taxon>
        <taxon>Endopterygota</taxon>
        <taxon>Lepidoptera</taxon>
        <taxon>Glossata</taxon>
        <taxon>Ditrysia</taxon>
        <taxon>Tineoidea</taxon>
        <taxon>Psychidae</taxon>
        <taxon>Oiketicinae</taxon>
        <taxon>Eumeta</taxon>
    </lineage>
</organism>
<evidence type="ECO:0000313" key="3">
    <source>
        <dbReference type="Proteomes" id="UP000299102"/>
    </source>
</evidence>
<evidence type="ECO:0000256" key="1">
    <source>
        <dbReference type="SAM" id="MobiDB-lite"/>
    </source>
</evidence>
<keyword evidence="3" id="KW-1185">Reference proteome</keyword>
<feature type="region of interest" description="Disordered" evidence="1">
    <location>
        <begin position="28"/>
        <end position="51"/>
    </location>
</feature>
<reference evidence="2 3" key="1">
    <citation type="journal article" date="2019" name="Commun. Biol.">
        <title>The bagworm genome reveals a unique fibroin gene that provides high tensile strength.</title>
        <authorList>
            <person name="Kono N."/>
            <person name="Nakamura H."/>
            <person name="Ohtoshi R."/>
            <person name="Tomita M."/>
            <person name="Numata K."/>
            <person name="Arakawa K."/>
        </authorList>
    </citation>
    <scope>NUCLEOTIDE SEQUENCE [LARGE SCALE GENOMIC DNA]</scope>
</reference>
<dbReference type="AlphaFoldDB" id="A0A4C1XEI2"/>
<protein>
    <submittedName>
        <fullName evidence="2">Uncharacterized protein</fullName>
    </submittedName>
</protein>
<dbReference type="Proteomes" id="UP000299102">
    <property type="component" value="Unassembled WGS sequence"/>
</dbReference>
<accession>A0A4C1XEI2</accession>
<comment type="caution">
    <text evidence="2">The sequence shown here is derived from an EMBL/GenBank/DDBJ whole genome shotgun (WGS) entry which is preliminary data.</text>
</comment>
<proteinExistence type="predicted"/>
<evidence type="ECO:0000313" key="2">
    <source>
        <dbReference type="EMBL" id="GBP60657.1"/>
    </source>
</evidence>
<dbReference type="EMBL" id="BGZK01000792">
    <property type="protein sequence ID" value="GBP60657.1"/>
    <property type="molecule type" value="Genomic_DNA"/>
</dbReference>
<sequence length="80" mass="8457">MRQRSPQGRGSGPCAVFHGARSWVIRDGQRPATSSSSLAEVAAGRGQPWSPLENLRSPAVSGSMSDVVSLLPFQFTDSVS</sequence>